<evidence type="ECO:0000313" key="2">
    <source>
        <dbReference type="Proteomes" id="UP000732619"/>
    </source>
</evidence>
<gene>
    <name evidence="1" type="ORF">E7Z75_06660</name>
</gene>
<dbReference type="AlphaFoldDB" id="A0A8T3VXT1"/>
<name>A0A8T3VXT1_METOL</name>
<proteinExistence type="predicted"/>
<reference evidence="1" key="1">
    <citation type="submission" date="2019-04" db="EMBL/GenBank/DDBJ databases">
        <title>Evolution of Biomass-Degrading Anaerobic Consortia Revealed by Metagenomics.</title>
        <authorList>
            <person name="Peng X."/>
        </authorList>
    </citation>
    <scope>NUCLEOTIDE SEQUENCE</scope>
    <source>
        <strain evidence="1">SIG14</strain>
    </source>
</reference>
<accession>A0A8T3VXT1</accession>
<comment type="caution">
    <text evidence="1">The sequence shown here is derived from an EMBL/GenBank/DDBJ whole genome shotgun (WGS) entry which is preliminary data.</text>
</comment>
<dbReference type="Proteomes" id="UP000732619">
    <property type="component" value="Unassembled WGS sequence"/>
</dbReference>
<dbReference type="EMBL" id="SUTG01000031">
    <property type="protein sequence ID" value="MBE6512805.1"/>
    <property type="molecule type" value="Genomic_DNA"/>
</dbReference>
<sequence>MDIINDVIAENFPDLILDFYPKAFWNTFPQELLNGCLDDLVKSDLFRFNFKRKLESEFFTKEGKRFIPDCPFDTFEDLIIGLEFQSSRLDYKRKTVFYEYQANLHFKHKKDVRMVVFSTVSNKHKLFRHRVGPCEEFTMLIISLKALNQKQTLNNSLYKIKNKFRMSDKEKALFLTSPMMNLMNKDEAINALLNNFYRIIGLSDDEYGDMIKIVLIYANKWCLKEVKNNFGGSGMVVLPPSTQKLYDRIVKKGIEEGIEQGIEQGIERGIGITAVNMIKEGFSFEDASRVTGLSKAQITQLCSSK</sequence>
<evidence type="ECO:0008006" key="3">
    <source>
        <dbReference type="Google" id="ProtNLM"/>
    </source>
</evidence>
<evidence type="ECO:0000313" key="1">
    <source>
        <dbReference type="EMBL" id="MBE6512805.1"/>
    </source>
</evidence>
<organism evidence="1 2">
    <name type="scientific">Methanobrevibacter olleyae</name>
    <dbReference type="NCBI Taxonomy" id="294671"/>
    <lineage>
        <taxon>Archaea</taxon>
        <taxon>Methanobacteriati</taxon>
        <taxon>Methanobacteriota</taxon>
        <taxon>Methanomada group</taxon>
        <taxon>Methanobacteria</taxon>
        <taxon>Methanobacteriales</taxon>
        <taxon>Methanobacteriaceae</taxon>
        <taxon>Methanobrevibacter</taxon>
    </lineage>
</organism>
<protein>
    <recommendedName>
        <fullName evidence="3">Rpn family recombination-promoting nuclease/putative transposase</fullName>
    </recommendedName>
</protein>